<evidence type="ECO:0000313" key="3">
    <source>
        <dbReference type="EMBL" id="SFE92143.1"/>
    </source>
</evidence>
<evidence type="ECO:0000313" key="2">
    <source>
        <dbReference type="EMBL" id="SEG97671.1"/>
    </source>
</evidence>
<dbReference type="RefSeq" id="WP_093357685.1">
    <property type="nucleotide sequence ID" value="NZ_FNVB01000015.1"/>
</dbReference>
<dbReference type="InterPro" id="IPR006076">
    <property type="entry name" value="FAD-dep_OxRdtase"/>
</dbReference>
<accession>A0A1H6EKL4</accession>
<protein>
    <submittedName>
        <fullName evidence="2">Glycine/D-amino acid oxidase</fullName>
    </submittedName>
</protein>
<dbReference type="Pfam" id="PF01266">
    <property type="entry name" value="DAO"/>
    <property type="match status" value="1"/>
</dbReference>
<name>A0A1H6EKL4_9PSEU</name>
<evidence type="ECO:0000313" key="4">
    <source>
        <dbReference type="Proteomes" id="UP000199690"/>
    </source>
</evidence>
<dbReference type="EMBL" id="FNVB01000015">
    <property type="protein sequence ID" value="SEG97671.1"/>
    <property type="molecule type" value="Genomic_DNA"/>
</dbReference>
<accession>A0A1I2EHJ4</accession>
<dbReference type="Proteomes" id="UP000199690">
    <property type="component" value="Unassembled WGS sequence"/>
</dbReference>
<dbReference type="Gene3D" id="3.50.50.60">
    <property type="entry name" value="FAD/NAD(P)-binding domain"/>
    <property type="match status" value="1"/>
</dbReference>
<sequence>MARKIVVIGGGIVGSSIAALLPDDVSVTVLDRGPVGRLAGSTGLAPGFVGLLNEIPVLTELARASAELYDDLELDGTRGFERVGGVEVAGSPEAAEKLTKRAELAAAAGLPHRLLDAAETVALAPDLINPEHCHRGLHFTADGAARPDILTAALRKRSNARFVHDATVIGIELSGNRAAAVRTETDTYPADDVVLAGGIWGPQLAAMVDVQLPLTSFAHPYVYGPETASAPAAPFVRWPEHQVYTRHHGGRLGLGTYNHAIQPVPQDDLGASAEKPWPGEVFDEAVHRAMRLLPTPFNPAERLNGMFAVTPDNLPFLGPIPNIEGLWSAVAIWVTSAGGAARALVDQLLDKDPRFPDLHTLAPTRFEGQDPEALRTRARHLYNDIYASL</sequence>
<dbReference type="SUPFAM" id="SSF54373">
    <property type="entry name" value="FAD-linked reductases, C-terminal domain"/>
    <property type="match status" value="1"/>
</dbReference>
<dbReference type="SUPFAM" id="SSF51905">
    <property type="entry name" value="FAD/NAD(P)-binding domain"/>
    <property type="match status" value="1"/>
</dbReference>
<keyword evidence="4" id="KW-1185">Reference proteome</keyword>
<reference evidence="4 5" key="2">
    <citation type="submission" date="2016-10" db="EMBL/GenBank/DDBJ databases">
        <authorList>
            <person name="Varghese N."/>
            <person name="Submissions S."/>
        </authorList>
    </citation>
    <scope>NUCLEOTIDE SEQUENCE [LARGE SCALE GENOMIC DNA]</scope>
    <source>
        <strain evidence="5">ATCC 20501</strain>
        <strain evidence="3 4">CGMCC 4.3529</strain>
    </source>
</reference>
<evidence type="ECO:0000259" key="1">
    <source>
        <dbReference type="Pfam" id="PF01266"/>
    </source>
</evidence>
<dbReference type="Proteomes" id="UP000236729">
    <property type="component" value="Unassembled WGS sequence"/>
</dbReference>
<organism evidence="2 5">
    <name type="scientific">Saccharopolyspora kobensis</name>
    <dbReference type="NCBI Taxonomy" id="146035"/>
    <lineage>
        <taxon>Bacteria</taxon>
        <taxon>Bacillati</taxon>
        <taxon>Actinomycetota</taxon>
        <taxon>Actinomycetes</taxon>
        <taxon>Pseudonocardiales</taxon>
        <taxon>Pseudonocardiaceae</taxon>
        <taxon>Saccharopolyspora</taxon>
    </lineage>
</organism>
<proteinExistence type="predicted"/>
<dbReference type="Gene3D" id="3.30.9.10">
    <property type="entry name" value="D-Amino Acid Oxidase, subunit A, domain 2"/>
    <property type="match status" value="1"/>
</dbReference>
<feature type="domain" description="FAD dependent oxidoreductase" evidence="1">
    <location>
        <begin position="4"/>
        <end position="346"/>
    </location>
</feature>
<evidence type="ECO:0000313" key="5">
    <source>
        <dbReference type="Proteomes" id="UP000236729"/>
    </source>
</evidence>
<gene>
    <name evidence="2" type="ORF">SAMN02982929_06862</name>
    <name evidence="3" type="ORF">SAMN05216506_1161</name>
</gene>
<dbReference type="PANTHER" id="PTHR13847">
    <property type="entry name" value="SARCOSINE DEHYDROGENASE-RELATED"/>
    <property type="match status" value="1"/>
</dbReference>
<dbReference type="SMR" id="A0A1H6EKL4"/>
<reference evidence="2" key="1">
    <citation type="submission" date="2016-10" db="EMBL/GenBank/DDBJ databases">
        <authorList>
            <person name="de Groot N.N."/>
        </authorList>
    </citation>
    <scope>NUCLEOTIDE SEQUENCE [LARGE SCALE GENOMIC DNA]</scope>
    <source>
        <strain evidence="2">ATCC 20501</strain>
    </source>
</reference>
<dbReference type="PANTHER" id="PTHR13847:SF193">
    <property type="entry name" value="PYRUVATE DEHYDROGENASE PHOSPHATASE REGULATORY SUBUNIT, MITOCHONDRIAL"/>
    <property type="match status" value="1"/>
</dbReference>
<dbReference type="EMBL" id="FOME01000016">
    <property type="protein sequence ID" value="SFE92143.1"/>
    <property type="molecule type" value="Genomic_DNA"/>
</dbReference>
<dbReference type="GO" id="GO:0005737">
    <property type="term" value="C:cytoplasm"/>
    <property type="evidence" value="ECO:0007669"/>
    <property type="project" value="TreeGrafter"/>
</dbReference>
<dbReference type="AlphaFoldDB" id="A0A1H6EKL4"/>
<dbReference type="InterPro" id="IPR036188">
    <property type="entry name" value="FAD/NAD-bd_sf"/>
</dbReference>